<organism evidence="3 4">
    <name type="scientific">Phaedon cochleariae</name>
    <name type="common">Mustard beetle</name>
    <dbReference type="NCBI Taxonomy" id="80249"/>
    <lineage>
        <taxon>Eukaryota</taxon>
        <taxon>Metazoa</taxon>
        <taxon>Ecdysozoa</taxon>
        <taxon>Arthropoda</taxon>
        <taxon>Hexapoda</taxon>
        <taxon>Insecta</taxon>
        <taxon>Pterygota</taxon>
        <taxon>Neoptera</taxon>
        <taxon>Endopterygota</taxon>
        <taxon>Coleoptera</taxon>
        <taxon>Polyphaga</taxon>
        <taxon>Cucujiformia</taxon>
        <taxon>Chrysomeloidea</taxon>
        <taxon>Chrysomelidae</taxon>
        <taxon>Chrysomelinae</taxon>
        <taxon>Chrysomelini</taxon>
        <taxon>Phaedon</taxon>
    </lineage>
</organism>
<accession>A0A9N9X524</accession>
<proteinExistence type="predicted"/>
<sequence>MKTDFTKAAADIENLSHQPLKYSDVLKDKSQPAIIIRPKSTNQTITQTKSEILRNIDPTAEQFQLAKVKSVKDGGILIGCKNKADNEKLMQMVKQKMSNSYDVKELLLHFRRVNKSRYEEEQQKLQNLLQECFSDEEDMNHFEPDGTSDEFEPESDDDSDSDSIKYQPRKKKKVSTKISGSKRNTNLHQVKPQIYWKMLVELTEDVV</sequence>
<protein>
    <submittedName>
        <fullName evidence="3">Uncharacterized protein</fullName>
    </submittedName>
</protein>
<evidence type="ECO:0000256" key="1">
    <source>
        <dbReference type="SAM" id="Coils"/>
    </source>
</evidence>
<dbReference type="Proteomes" id="UP001153737">
    <property type="component" value="Chromosome 2"/>
</dbReference>
<gene>
    <name evidence="3" type="ORF">PHAECO_LOCUS6906</name>
</gene>
<reference evidence="3" key="1">
    <citation type="submission" date="2022-01" db="EMBL/GenBank/DDBJ databases">
        <authorList>
            <person name="King R."/>
        </authorList>
    </citation>
    <scope>NUCLEOTIDE SEQUENCE</scope>
</reference>
<feature type="compositionally biased region" description="Acidic residues" evidence="2">
    <location>
        <begin position="146"/>
        <end position="161"/>
    </location>
</feature>
<reference evidence="3" key="2">
    <citation type="submission" date="2022-10" db="EMBL/GenBank/DDBJ databases">
        <authorList>
            <consortium name="ENA_rothamsted_submissions"/>
            <consortium name="culmorum"/>
            <person name="King R."/>
        </authorList>
    </citation>
    <scope>NUCLEOTIDE SEQUENCE</scope>
</reference>
<evidence type="ECO:0000313" key="4">
    <source>
        <dbReference type="Proteomes" id="UP001153737"/>
    </source>
</evidence>
<evidence type="ECO:0000313" key="3">
    <source>
        <dbReference type="EMBL" id="CAG9819115.1"/>
    </source>
</evidence>
<feature type="coiled-coil region" evidence="1">
    <location>
        <begin position="111"/>
        <end position="138"/>
    </location>
</feature>
<dbReference type="EMBL" id="OU896708">
    <property type="protein sequence ID" value="CAG9819115.1"/>
    <property type="molecule type" value="Genomic_DNA"/>
</dbReference>
<keyword evidence="4" id="KW-1185">Reference proteome</keyword>
<name>A0A9N9X524_PHACE</name>
<feature type="region of interest" description="Disordered" evidence="2">
    <location>
        <begin position="138"/>
        <end position="185"/>
    </location>
</feature>
<dbReference type="AlphaFoldDB" id="A0A9N9X524"/>
<feature type="compositionally biased region" description="Polar residues" evidence="2">
    <location>
        <begin position="176"/>
        <end position="185"/>
    </location>
</feature>
<keyword evidence="1" id="KW-0175">Coiled coil</keyword>
<dbReference type="OrthoDB" id="6774308at2759"/>
<evidence type="ECO:0000256" key="2">
    <source>
        <dbReference type="SAM" id="MobiDB-lite"/>
    </source>
</evidence>